<dbReference type="AlphaFoldDB" id="G0ZJC3"/>
<feature type="non-terminal residue" evidence="1">
    <location>
        <position position="1"/>
    </location>
</feature>
<sequence>KSGTPFSICSTSPHISISIRSTSHNSVSVGSPVNPCDT</sequence>
<protein>
    <submittedName>
        <fullName evidence="1">Suppressor of profilin 2</fullName>
    </submittedName>
</protein>
<reference evidence="1" key="1">
    <citation type="journal article" date="2011" name="Dev. Comp. Immunol.">
        <title>Differential gene expression profile from haematopoietic tissue stem cells of red claw crayfish, Cherax quadricarinatus, in response to WSSV infection.</title>
        <authorList>
            <person name="Liu H.P."/>
            <person name="Chen R.Y."/>
            <person name="Zhang Q.X."/>
            <person name="Peng H."/>
            <person name="Wang K.J."/>
        </authorList>
    </citation>
    <scope>NUCLEOTIDE SEQUENCE</scope>
</reference>
<dbReference type="EMBL" id="JF284574">
    <property type="protein sequence ID" value="AEL23120.1"/>
    <property type="molecule type" value="mRNA"/>
</dbReference>
<proteinExistence type="evidence at transcript level"/>
<accession>G0ZJC3</accession>
<evidence type="ECO:0000313" key="1">
    <source>
        <dbReference type="EMBL" id="AEL23120.1"/>
    </source>
</evidence>
<organism evidence="1">
    <name type="scientific">Cherax quadricarinatus</name>
    <name type="common">Australian red claw crayfish</name>
    <dbReference type="NCBI Taxonomy" id="27406"/>
    <lineage>
        <taxon>Eukaryota</taxon>
        <taxon>Metazoa</taxon>
        <taxon>Ecdysozoa</taxon>
        <taxon>Arthropoda</taxon>
        <taxon>Crustacea</taxon>
        <taxon>Multicrustacea</taxon>
        <taxon>Malacostraca</taxon>
        <taxon>Eumalacostraca</taxon>
        <taxon>Eucarida</taxon>
        <taxon>Decapoda</taxon>
        <taxon>Pleocyemata</taxon>
        <taxon>Astacidea</taxon>
        <taxon>Parastacoidea</taxon>
        <taxon>Parastacidae</taxon>
        <taxon>Cherax</taxon>
    </lineage>
</organism>
<name>G0ZJC3_CHEQU</name>
<reference evidence="1" key="2">
    <citation type="submission" date="2011-02" db="EMBL/GenBank/DDBJ databases">
        <authorList>
            <person name="Liu H.-P."/>
            <person name="Chen R.-Y."/>
            <person name="Zhang Q.-X."/>
            <person name="Peng H."/>
            <person name="Wang K.-J."/>
        </authorList>
    </citation>
    <scope>NUCLEOTIDE SEQUENCE</scope>
</reference>